<evidence type="ECO:0000256" key="1">
    <source>
        <dbReference type="SAM" id="MobiDB-lite"/>
    </source>
</evidence>
<comment type="caution">
    <text evidence="2">The sequence shown here is derived from an EMBL/GenBank/DDBJ whole genome shotgun (WGS) entry which is preliminary data.</text>
</comment>
<name>A0A229VXR8_9BIFI</name>
<evidence type="ECO:0000313" key="3">
    <source>
        <dbReference type="Proteomes" id="UP000215433"/>
    </source>
</evidence>
<accession>A0A229VXR8</accession>
<organism evidence="2 3">
    <name type="scientific">Bifidobacterium vansinderenii</name>
    <dbReference type="NCBI Taxonomy" id="1984871"/>
    <lineage>
        <taxon>Bacteria</taxon>
        <taxon>Bacillati</taxon>
        <taxon>Actinomycetota</taxon>
        <taxon>Actinomycetes</taxon>
        <taxon>Bifidobacteriales</taxon>
        <taxon>Bifidobacteriaceae</taxon>
        <taxon>Bifidobacterium</taxon>
    </lineage>
</organism>
<keyword evidence="3" id="KW-1185">Reference proteome</keyword>
<proteinExistence type="predicted"/>
<sequence>MSLKSRAISVGCYRAGASTEQKRSARTGFRRASLEPTHYLGEKERQEVLASADVVERVLISVPSYIISSGTPFRAIYPIGPDCCAKPRRRYCLVSLSVIHFCMNLLVPGGAWNYRLSISPKSLPVPVFFRDRGLRRLFCRWFSSAPQPSKTASKTARIDPESTPNRPRNGPFHAVLPRFSAFFTFLI</sequence>
<dbReference type="EMBL" id="NEWD01000016">
    <property type="protein sequence ID" value="OXN00405.1"/>
    <property type="molecule type" value="Genomic_DNA"/>
</dbReference>
<gene>
    <name evidence="2" type="ORF">Tam10B_1275</name>
</gene>
<reference evidence="2 3" key="1">
    <citation type="submission" date="2017-05" db="EMBL/GenBank/DDBJ databases">
        <title>Bifidobacterium vansinderenii sp. nov.</title>
        <authorList>
            <person name="Lugli G.A."/>
            <person name="Duranti S."/>
            <person name="Mangifesta M."/>
        </authorList>
    </citation>
    <scope>NUCLEOTIDE SEQUENCE [LARGE SCALE GENOMIC DNA]</scope>
    <source>
        <strain evidence="2 3">Tam10B</strain>
    </source>
</reference>
<feature type="region of interest" description="Disordered" evidence="1">
    <location>
        <begin position="146"/>
        <end position="170"/>
    </location>
</feature>
<evidence type="ECO:0000313" key="2">
    <source>
        <dbReference type="EMBL" id="OXN00405.1"/>
    </source>
</evidence>
<protein>
    <submittedName>
        <fullName evidence="2">Uncharacterized protein</fullName>
    </submittedName>
</protein>
<dbReference type="AlphaFoldDB" id="A0A229VXR8"/>
<dbReference type="Proteomes" id="UP000215433">
    <property type="component" value="Unassembled WGS sequence"/>
</dbReference>